<sequence>MRGVPRGGTRPLNRSVRGCAPPGRRRHAVTGATLLLLAAGAGPAFAVSAGDANSPERDAQLVYCLAPVHRTDLLTSAVRLGLLKADAKVTPEQWAKDHDDDFGRACAALMAAESDSPGTAARAKEADEDGWLMTALKQLPLLLLGALLTLVGQSYERGSAERRSLRLELRTTENAYRDAVRDYLAAYGVSYAQADHLPVRSAREALTAALSRVPGPAARLAAAERIADGLPLAEPLPRNSGTYLLDDETRTRIANEEHASVASCLRALPELNRAFLYWSWRTRRPGSAQSGTTEGAE</sequence>
<organism evidence="3">
    <name type="scientific">Streptomyces sp. NBC_00093</name>
    <dbReference type="NCBI Taxonomy" id="2975649"/>
    <lineage>
        <taxon>Bacteria</taxon>
        <taxon>Bacillati</taxon>
        <taxon>Actinomycetota</taxon>
        <taxon>Actinomycetes</taxon>
        <taxon>Kitasatosporales</taxon>
        <taxon>Streptomycetaceae</taxon>
        <taxon>Streptomyces</taxon>
    </lineage>
</organism>
<proteinExistence type="predicted"/>
<dbReference type="AlphaFoldDB" id="A0AAU2AA26"/>
<feature type="signal peptide" evidence="2">
    <location>
        <begin position="1"/>
        <end position="46"/>
    </location>
</feature>
<evidence type="ECO:0000256" key="1">
    <source>
        <dbReference type="SAM" id="MobiDB-lite"/>
    </source>
</evidence>
<evidence type="ECO:0000256" key="2">
    <source>
        <dbReference type="SAM" id="SignalP"/>
    </source>
</evidence>
<feature type="region of interest" description="Disordered" evidence="1">
    <location>
        <begin position="1"/>
        <end position="25"/>
    </location>
</feature>
<protein>
    <submittedName>
        <fullName evidence="3">Uncharacterized protein</fullName>
    </submittedName>
</protein>
<accession>A0AAU2AA26</accession>
<dbReference type="EMBL" id="CP108222">
    <property type="protein sequence ID" value="WTT20260.1"/>
    <property type="molecule type" value="Genomic_DNA"/>
</dbReference>
<reference evidence="3" key="1">
    <citation type="submission" date="2022-10" db="EMBL/GenBank/DDBJ databases">
        <title>The complete genomes of actinobacterial strains from the NBC collection.</title>
        <authorList>
            <person name="Joergensen T.S."/>
            <person name="Alvarez Arevalo M."/>
            <person name="Sterndorff E.B."/>
            <person name="Faurdal D."/>
            <person name="Vuksanovic O."/>
            <person name="Mourched A.-S."/>
            <person name="Charusanti P."/>
            <person name="Shaw S."/>
            <person name="Blin K."/>
            <person name="Weber T."/>
        </authorList>
    </citation>
    <scope>NUCLEOTIDE SEQUENCE</scope>
    <source>
        <strain evidence="3">NBC_00093</strain>
    </source>
</reference>
<gene>
    <name evidence="3" type="ORF">OHA22_34395</name>
</gene>
<keyword evidence="2" id="KW-0732">Signal</keyword>
<name>A0AAU2AA26_9ACTN</name>
<feature type="chain" id="PRO_5043681771" evidence="2">
    <location>
        <begin position="47"/>
        <end position="297"/>
    </location>
</feature>
<evidence type="ECO:0000313" key="3">
    <source>
        <dbReference type="EMBL" id="WTT20260.1"/>
    </source>
</evidence>